<dbReference type="PANTHER" id="PTHR22602:SF0">
    <property type="entry name" value="TRANSFERASE CAF17, MITOCHONDRIAL-RELATED"/>
    <property type="match status" value="1"/>
</dbReference>
<dbReference type="Gene3D" id="3.30.1360.120">
    <property type="entry name" value="Probable tRNA modification gtpase trme, domain 1"/>
    <property type="match status" value="1"/>
</dbReference>
<dbReference type="SUPFAM" id="SSF103025">
    <property type="entry name" value="Folate-binding domain"/>
    <property type="match status" value="1"/>
</dbReference>
<dbReference type="PIRSF" id="PIRSF006487">
    <property type="entry name" value="GcvT"/>
    <property type="match status" value="1"/>
</dbReference>
<accession>A0ABU9CCU4</accession>
<evidence type="ECO:0000256" key="1">
    <source>
        <dbReference type="ARBA" id="ARBA00022946"/>
    </source>
</evidence>
<dbReference type="PANTHER" id="PTHR22602">
    <property type="entry name" value="TRANSFERASE CAF17, MITOCHONDRIAL-RELATED"/>
    <property type="match status" value="1"/>
</dbReference>
<name>A0ABU9CCU4_9BURK</name>
<protein>
    <submittedName>
        <fullName evidence="3">Folate-binding protein</fullName>
    </submittedName>
</protein>
<evidence type="ECO:0000313" key="4">
    <source>
        <dbReference type="Proteomes" id="UP001379945"/>
    </source>
</evidence>
<organism evidence="3 4">
    <name type="scientific">Ideonella margarita</name>
    <dbReference type="NCBI Taxonomy" id="2984191"/>
    <lineage>
        <taxon>Bacteria</taxon>
        <taxon>Pseudomonadati</taxon>
        <taxon>Pseudomonadota</taxon>
        <taxon>Betaproteobacteria</taxon>
        <taxon>Burkholderiales</taxon>
        <taxon>Sphaerotilaceae</taxon>
        <taxon>Ideonella</taxon>
    </lineage>
</organism>
<dbReference type="RefSeq" id="WP_341400719.1">
    <property type="nucleotide sequence ID" value="NZ_JBBUTI010000017.1"/>
</dbReference>
<dbReference type="Gene3D" id="2.40.30.160">
    <property type="match status" value="1"/>
</dbReference>
<gene>
    <name evidence="3" type="ORF">AACH00_18790</name>
</gene>
<proteinExistence type="predicted"/>
<evidence type="ECO:0000259" key="2">
    <source>
        <dbReference type="Pfam" id="PF01571"/>
    </source>
</evidence>
<reference evidence="3 4" key="1">
    <citation type="submission" date="2024-04" db="EMBL/GenBank/DDBJ databases">
        <title>Novel species of the genus Ideonella isolated from streams.</title>
        <authorList>
            <person name="Lu H."/>
        </authorList>
    </citation>
    <scope>NUCLEOTIDE SEQUENCE [LARGE SCALE GENOMIC DNA]</scope>
    <source>
        <strain evidence="3 4">LYT19W</strain>
    </source>
</reference>
<dbReference type="Proteomes" id="UP001379945">
    <property type="component" value="Unassembled WGS sequence"/>
</dbReference>
<dbReference type="InterPro" id="IPR027266">
    <property type="entry name" value="TrmE/GcvT-like"/>
</dbReference>
<dbReference type="InterPro" id="IPR017703">
    <property type="entry name" value="YgfZ/GCV_T_CS"/>
</dbReference>
<keyword evidence="4" id="KW-1185">Reference proteome</keyword>
<feature type="domain" description="GCVT N-terminal" evidence="2">
    <location>
        <begin position="25"/>
        <end position="118"/>
    </location>
</feature>
<dbReference type="EMBL" id="JBBUTI010000017">
    <property type="protein sequence ID" value="MEK8048407.1"/>
    <property type="molecule type" value="Genomic_DNA"/>
</dbReference>
<sequence length="308" mass="31738">MMPIALSQLSPSPFPTGVQRLQEWGVIRALGADSATFLQGQLTNDVQSMGAGDVRLAAYCSAKGRMQASFVVARPAPNEFLLACSADLLPAVLKRLSMFVMRAQCKLTDASADLSVWGEVGGELASQAASLDAASGVHRLRLASVLGLARHLCLVPAGVVPEAPALPEGAWGWLEVGSAVPRVVAATAEAFVPQMVNLEVVGGVSFKKGCYPGQEVVARSQYRGTLKRRGALLAGDAALAPGQEVFHSADPGQPAGTVALSAQFGGRHLALVELKLAALEGGTLHLGSAEGAALSSVALPYEIPAEAP</sequence>
<dbReference type="InterPro" id="IPR045179">
    <property type="entry name" value="YgfZ/GcvT"/>
</dbReference>
<evidence type="ECO:0000313" key="3">
    <source>
        <dbReference type="EMBL" id="MEK8048407.1"/>
    </source>
</evidence>
<dbReference type="InterPro" id="IPR006222">
    <property type="entry name" value="GCVT_N"/>
</dbReference>
<keyword evidence="1" id="KW-0809">Transit peptide</keyword>
<comment type="caution">
    <text evidence="3">The sequence shown here is derived from an EMBL/GenBank/DDBJ whole genome shotgun (WGS) entry which is preliminary data.</text>
</comment>
<dbReference type="NCBIfam" id="TIGR03317">
    <property type="entry name" value="ygfZ_signature"/>
    <property type="match status" value="1"/>
</dbReference>
<dbReference type="Pfam" id="PF01571">
    <property type="entry name" value="GCV_T"/>
    <property type="match status" value="1"/>
</dbReference>